<accession>B6Q6J0</accession>
<keyword evidence="2 6" id="KW-0812">Transmembrane</keyword>
<feature type="transmembrane region" description="Helical" evidence="6">
    <location>
        <begin position="195"/>
        <end position="214"/>
    </location>
</feature>
<dbReference type="PhylomeDB" id="B6Q6J0"/>
<dbReference type="VEuPathDB" id="FungiDB:PMAA_024800"/>
<protein>
    <recommendedName>
        <fullName evidence="7">Ferric oxidoreductase domain-containing protein</fullName>
    </recommendedName>
</protein>
<keyword evidence="4" id="KW-0406">Ion transport</keyword>
<dbReference type="EMBL" id="DS995899">
    <property type="protein sequence ID" value="EEA27616.1"/>
    <property type="molecule type" value="Genomic_DNA"/>
</dbReference>
<dbReference type="STRING" id="441960.B6Q6J0"/>
<evidence type="ECO:0000256" key="4">
    <source>
        <dbReference type="ARBA" id="ARBA00023065"/>
    </source>
</evidence>
<feature type="transmembrane region" description="Helical" evidence="6">
    <location>
        <begin position="153"/>
        <end position="175"/>
    </location>
</feature>
<dbReference type="InterPro" id="IPR013130">
    <property type="entry name" value="Fe3_Rdtase_TM_dom"/>
</dbReference>
<evidence type="ECO:0000313" key="8">
    <source>
        <dbReference type="EMBL" id="EEA27616.1"/>
    </source>
</evidence>
<evidence type="ECO:0000256" key="2">
    <source>
        <dbReference type="ARBA" id="ARBA00022692"/>
    </source>
</evidence>
<feature type="transmembrane region" description="Helical" evidence="6">
    <location>
        <begin position="76"/>
        <end position="95"/>
    </location>
</feature>
<feature type="transmembrane region" description="Helical" evidence="6">
    <location>
        <begin position="29"/>
        <end position="47"/>
    </location>
</feature>
<feature type="transmembrane region" description="Helical" evidence="6">
    <location>
        <begin position="115"/>
        <end position="141"/>
    </location>
</feature>
<dbReference type="GO" id="GO:0016020">
    <property type="term" value="C:membrane"/>
    <property type="evidence" value="ECO:0007669"/>
    <property type="project" value="UniProtKB-SubCell"/>
</dbReference>
<evidence type="ECO:0000256" key="1">
    <source>
        <dbReference type="ARBA" id="ARBA00004141"/>
    </source>
</evidence>
<proteinExistence type="predicted"/>
<dbReference type="Pfam" id="PF01794">
    <property type="entry name" value="Ferric_reduct"/>
    <property type="match status" value="1"/>
</dbReference>
<dbReference type="Proteomes" id="UP000001294">
    <property type="component" value="Unassembled WGS sequence"/>
</dbReference>
<comment type="subcellular location">
    <subcellularLocation>
        <location evidence="1">Membrane</location>
        <topology evidence="1">Multi-pass membrane protein</topology>
    </subcellularLocation>
</comment>
<evidence type="ECO:0000256" key="6">
    <source>
        <dbReference type="SAM" id="Phobius"/>
    </source>
</evidence>
<reference evidence="9" key="1">
    <citation type="journal article" date="2015" name="Genome Announc.">
        <title>Genome sequence of the AIDS-associated pathogen Penicillium marneffei (ATCC18224) and its near taxonomic relative Talaromyces stipitatus (ATCC10500).</title>
        <authorList>
            <person name="Nierman W.C."/>
            <person name="Fedorova-Abrams N.D."/>
            <person name="Andrianopoulos A."/>
        </authorList>
    </citation>
    <scope>NUCLEOTIDE SEQUENCE [LARGE SCALE GENOMIC DNA]</scope>
    <source>
        <strain evidence="9">ATCC 18224 / CBS 334.59 / QM 7333</strain>
    </source>
</reference>
<dbReference type="OrthoDB" id="10006946at2759"/>
<dbReference type="GO" id="GO:0016491">
    <property type="term" value="F:oxidoreductase activity"/>
    <property type="evidence" value="ECO:0007669"/>
    <property type="project" value="UniProtKB-ARBA"/>
</dbReference>
<dbReference type="AlphaFoldDB" id="B6Q6J0"/>
<evidence type="ECO:0000256" key="5">
    <source>
        <dbReference type="ARBA" id="ARBA00023136"/>
    </source>
</evidence>
<evidence type="ECO:0000256" key="3">
    <source>
        <dbReference type="ARBA" id="ARBA00022989"/>
    </source>
</evidence>
<organism evidence="8 9">
    <name type="scientific">Talaromyces marneffei (strain ATCC 18224 / CBS 334.59 / QM 7333)</name>
    <name type="common">Penicillium marneffei</name>
    <dbReference type="NCBI Taxonomy" id="441960"/>
    <lineage>
        <taxon>Eukaryota</taxon>
        <taxon>Fungi</taxon>
        <taxon>Dikarya</taxon>
        <taxon>Ascomycota</taxon>
        <taxon>Pezizomycotina</taxon>
        <taxon>Eurotiomycetes</taxon>
        <taxon>Eurotiomycetidae</taxon>
        <taxon>Eurotiales</taxon>
        <taxon>Trichocomaceae</taxon>
        <taxon>Talaromyces</taxon>
        <taxon>Talaromyces sect. Talaromyces</taxon>
    </lineage>
</organism>
<evidence type="ECO:0000313" key="9">
    <source>
        <dbReference type="Proteomes" id="UP000001294"/>
    </source>
</evidence>
<keyword evidence="9" id="KW-1185">Reference proteome</keyword>
<keyword evidence="4" id="KW-0813">Transport</keyword>
<keyword evidence="3 6" id="KW-1133">Transmembrane helix</keyword>
<keyword evidence="5 6" id="KW-0472">Membrane</keyword>
<evidence type="ECO:0000259" key="7">
    <source>
        <dbReference type="Pfam" id="PF01794"/>
    </source>
</evidence>
<dbReference type="HOGENOM" id="CLU_956381_0_0_1"/>
<dbReference type="GO" id="GO:0006811">
    <property type="term" value="P:monoatomic ion transport"/>
    <property type="evidence" value="ECO:0007669"/>
    <property type="project" value="UniProtKB-KW"/>
</dbReference>
<gene>
    <name evidence="8" type="ORF">PMAA_024800</name>
</gene>
<feature type="transmembrane region" description="Helical" evidence="6">
    <location>
        <begin position="234"/>
        <end position="254"/>
    </location>
</feature>
<name>B6Q6J0_TALMQ</name>
<feature type="domain" description="Ferric oxidoreductase" evidence="7">
    <location>
        <begin position="105"/>
        <end position="249"/>
    </location>
</feature>
<sequence length="281" mass="31947">MAWPYRFILSLSDEELERRRNILDSRGQYAQFSALILLGAFFLYGLGRGNRFEQNRRKSWWDAPAIRGSSETRKQYAVTLSWLLWLVSLSIWRTGDDYIHLTKALGHVGLSQLPFLVLLAPTSFVFASNSTLPSIISYLTSIPQPVLTAYHRLLGRFVIVPLVCGHAALFLLFYVQVPHPEFGTVFAKRIRDPDVQYGLAGTLFAILILVLGRANVWRLRDLVRVSRPESRRQLFYVVHFALVGVFFALAYSHVRYARPFVLEAIGASVVNLACCKLLASR</sequence>